<protein>
    <submittedName>
        <fullName evidence="2">Uncharacterized protein</fullName>
    </submittedName>
</protein>
<name>A0A8S5LZ88_9CAUD</name>
<organism evidence="2">
    <name type="scientific">Siphoviridae sp. ctvGX2</name>
    <dbReference type="NCBI Taxonomy" id="2826512"/>
    <lineage>
        <taxon>Viruses</taxon>
        <taxon>Duplodnaviria</taxon>
        <taxon>Heunggongvirae</taxon>
        <taxon>Uroviricota</taxon>
        <taxon>Caudoviricetes</taxon>
    </lineage>
</organism>
<accession>A0A8S5LZ88</accession>
<reference evidence="2" key="1">
    <citation type="journal article" date="2021" name="Proc. Natl. Acad. Sci. U.S.A.">
        <title>A Catalog of Tens of Thousands of Viruses from Human Metagenomes Reveals Hidden Associations with Chronic Diseases.</title>
        <authorList>
            <person name="Tisza M.J."/>
            <person name="Buck C.B."/>
        </authorList>
    </citation>
    <scope>NUCLEOTIDE SEQUENCE</scope>
    <source>
        <strain evidence="2">CtvGX2</strain>
    </source>
</reference>
<evidence type="ECO:0000256" key="1">
    <source>
        <dbReference type="SAM" id="MobiDB-lite"/>
    </source>
</evidence>
<feature type="region of interest" description="Disordered" evidence="1">
    <location>
        <begin position="1"/>
        <end position="52"/>
    </location>
</feature>
<proteinExistence type="predicted"/>
<sequence>MLQERSVAPSLGKRVLTPPSPNCPENLGSSPQAPELSGSGAFLYPQKGIHHV</sequence>
<evidence type="ECO:0000313" key="2">
    <source>
        <dbReference type="EMBL" id="DAD75192.1"/>
    </source>
</evidence>
<dbReference type="EMBL" id="BK014776">
    <property type="protein sequence ID" value="DAD75192.1"/>
    <property type="molecule type" value="Genomic_DNA"/>
</dbReference>